<organism evidence="5 6">
    <name type="scientific">Halorhabdus utahensis (strain DSM 12940 / JCM 11049 / AX-2)</name>
    <dbReference type="NCBI Taxonomy" id="519442"/>
    <lineage>
        <taxon>Archaea</taxon>
        <taxon>Methanobacteriati</taxon>
        <taxon>Methanobacteriota</taxon>
        <taxon>Stenosarchaea group</taxon>
        <taxon>Halobacteria</taxon>
        <taxon>Halobacteriales</taxon>
        <taxon>Haloarculaceae</taxon>
        <taxon>Halorhabdus</taxon>
    </lineage>
</organism>
<dbReference type="EMBL" id="CP001687">
    <property type="protein sequence ID" value="ACV10405.1"/>
    <property type="molecule type" value="Genomic_DNA"/>
</dbReference>
<dbReference type="PANTHER" id="PTHR43827:SF3">
    <property type="entry name" value="NADP-DEPENDENT OXIDOREDUCTASE DOMAIN-CONTAINING PROTEIN"/>
    <property type="match status" value="1"/>
</dbReference>
<dbReference type="SUPFAM" id="SSF51430">
    <property type="entry name" value="NAD(P)-linked oxidoreductase"/>
    <property type="match status" value="1"/>
</dbReference>
<dbReference type="InterPro" id="IPR036812">
    <property type="entry name" value="NAD(P)_OxRdtase_dom_sf"/>
</dbReference>
<dbReference type="eggNOG" id="arCOG01619">
    <property type="taxonomic scope" value="Archaea"/>
</dbReference>
<dbReference type="AlphaFoldDB" id="C7NPV8"/>
<comment type="similarity">
    <text evidence="1">Belongs to the aldo/keto reductase family.</text>
</comment>
<gene>
    <name evidence="5" type="ordered locus">Huta_0217</name>
</gene>
<keyword evidence="3" id="KW-0560">Oxidoreductase</keyword>
<evidence type="ECO:0000259" key="4">
    <source>
        <dbReference type="Pfam" id="PF00248"/>
    </source>
</evidence>
<keyword evidence="6" id="KW-1185">Reference proteome</keyword>
<name>C7NPV8_HALUD</name>
<dbReference type="RefSeq" id="WP_012795282.1">
    <property type="nucleotide sequence ID" value="NC_013158.1"/>
</dbReference>
<dbReference type="InterPro" id="IPR020471">
    <property type="entry name" value="AKR"/>
</dbReference>
<evidence type="ECO:0000313" key="6">
    <source>
        <dbReference type="Proteomes" id="UP000002071"/>
    </source>
</evidence>
<dbReference type="Pfam" id="PF00248">
    <property type="entry name" value="Aldo_ket_red"/>
    <property type="match status" value="1"/>
</dbReference>
<evidence type="ECO:0000256" key="3">
    <source>
        <dbReference type="ARBA" id="ARBA00023002"/>
    </source>
</evidence>
<dbReference type="KEGG" id="hut:Huta_0217"/>
<accession>C7NPV8</accession>
<protein>
    <submittedName>
        <fullName evidence="5">2,5-diketo-D-gluconate reductase B</fullName>
    </submittedName>
</protein>
<dbReference type="InterPro" id="IPR023210">
    <property type="entry name" value="NADP_OxRdtase_dom"/>
</dbReference>
<proteinExistence type="inferred from homology"/>
<dbReference type="STRING" id="519442.Huta_0217"/>
<evidence type="ECO:0000256" key="2">
    <source>
        <dbReference type="ARBA" id="ARBA00022857"/>
    </source>
</evidence>
<dbReference type="Gene3D" id="3.20.20.100">
    <property type="entry name" value="NADP-dependent oxidoreductase domain"/>
    <property type="match status" value="1"/>
</dbReference>
<sequence length="85" mass="9307">MERLPEIGLGTPTDPAACRRAVRTALDAGYRFVDTAQMYDNERAVGARLAESEIQRGDIVVAMKLASGNLCPDAARNRFRGVHVF</sequence>
<feature type="domain" description="NADP-dependent oxidoreductase" evidence="4">
    <location>
        <begin position="11"/>
        <end position="77"/>
    </location>
</feature>
<dbReference type="GO" id="GO:0016616">
    <property type="term" value="F:oxidoreductase activity, acting on the CH-OH group of donors, NAD or NADP as acceptor"/>
    <property type="evidence" value="ECO:0007669"/>
    <property type="project" value="UniProtKB-ARBA"/>
</dbReference>
<evidence type="ECO:0000313" key="5">
    <source>
        <dbReference type="EMBL" id="ACV10405.1"/>
    </source>
</evidence>
<dbReference type="GeneID" id="8382479"/>
<reference evidence="5 6" key="1">
    <citation type="journal article" date="2009" name="Stand. Genomic Sci.">
        <title>Complete genome sequence of Halorhabdus utahensis type strain (AX-2).</title>
        <authorList>
            <person name="Anderson I."/>
            <person name="Tindall B.J."/>
            <person name="Pomrenke H."/>
            <person name="Goker M."/>
            <person name="Lapidus A."/>
            <person name="Nolan M."/>
            <person name="Copeland A."/>
            <person name="Glavina Del Rio T."/>
            <person name="Chen F."/>
            <person name="Tice H."/>
            <person name="Cheng J.F."/>
            <person name="Lucas S."/>
            <person name="Chertkov O."/>
            <person name="Bruce D."/>
            <person name="Brettin T."/>
            <person name="Detter J.C."/>
            <person name="Han C."/>
            <person name="Goodwin L."/>
            <person name="Land M."/>
            <person name="Hauser L."/>
            <person name="Chang Y.J."/>
            <person name="Jeffries C.D."/>
            <person name="Pitluck S."/>
            <person name="Pati A."/>
            <person name="Mavromatis K."/>
            <person name="Ivanova N."/>
            <person name="Ovchinnikova G."/>
            <person name="Chen A."/>
            <person name="Palaniappan K."/>
            <person name="Chain P."/>
            <person name="Rohde M."/>
            <person name="Bristow J."/>
            <person name="Eisen J.A."/>
            <person name="Markowitz V."/>
            <person name="Hugenholtz P."/>
            <person name="Kyrpides N.C."/>
            <person name="Klenk H.P."/>
        </authorList>
    </citation>
    <scope>NUCLEOTIDE SEQUENCE [LARGE SCALE GENOMIC DNA]</scope>
    <source>
        <strain evidence="6">DSM 12940 / JCM 11049 / AX-2</strain>
    </source>
</reference>
<keyword evidence="2" id="KW-0521">NADP</keyword>
<dbReference type="Proteomes" id="UP000002071">
    <property type="component" value="Chromosome"/>
</dbReference>
<evidence type="ECO:0000256" key="1">
    <source>
        <dbReference type="ARBA" id="ARBA00007905"/>
    </source>
</evidence>
<dbReference type="PANTHER" id="PTHR43827">
    <property type="entry name" value="2,5-DIKETO-D-GLUCONIC ACID REDUCTASE"/>
    <property type="match status" value="1"/>
</dbReference>
<dbReference type="HOGENOM" id="CLU_2504884_0_0_2"/>